<accession>A0A8D5FGY7</accession>
<dbReference type="RefSeq" id="WP_228856569.1">
    <property type="nucleotide sequence ID" value="NZ_AP024086.1"/>
</dbReference>
<reference evidence="1" key="1">
    <citation type="submission" date="2020-09" db="EMBL/GenBank/DDBJ databases">
        <title>Desulfogranum mesoprofundum gen. nov., sp. nov., a novel mesophilic, sulfate-reducing chemolithoautotroph isolated from a deep-sea hydrothermal vent chimney in the Suiyo Seamount.</title>
        <authorList>
            <person name="Hashimoto Y."/>
            <person name="Nakagawa S."/>
        </authorList>
    </citation>
    <scope>NUCLEOTIDE SEQUENCE</scope>
    <source>
        <strain evidence="1">KT2</strain>
    </source>
</reference>
<dbReference type="KEGG" id="dbk:DGMP_11380"/>
<dbReference type="Proteomes" id="UP000826725">
    <property type="component" value="Chromosome"/>
</dbReference>
<dbReference type="Pfam" id="PF14907">
    <property type="entry name" value="NTP_transf_5"/>
    <property type="match status" value="1"/>
</dbReference>
<protein>
    <recommendedName>
        <fullName evidence="3">Nucleotidyltransferase family protein</fullName>
    </recommendedName>
</protein>
<evidence type="ECO:0000313" key="1">
    <source>
        <dbReference type="EMBL" id="BCL60445.1"/>
    </source>
</evidence>
<evidence type="ECO:0000313" key="2">
    <source>
        <dbReference type="Proteomes" id="UP000826725"/>
    </source>
</evidence>
<proteinExistence type="predicted"/>
<organism evidence="1 2">
    <name type="scientific">Desulfomarina profundi</name>
    <dbReference type="NCBI Taxonomy" id="2772557"/>
    <lineage>
        <taxon>Bacteria</taxon>
        <taxon>Pseudomonadati</taxon>
        <taxon>Thermodesulfobacteriota</taxon>
        <taxon>Desulfobulbia</taxon>
        <taxon>Desulfobulbales</taxon>
        <taxon>Desulfobulbaceae</taxon>
        <taxon>Desulfomarina</taxon>
    </lineage>
</organism>
<dbReference type="AlphaFoldDB" id="A0A8D5FGY7"/>
<sequence>MYSQHPLDRESELLLNCVTFHAGKNDTLNLTPESYSQLNWSKLVELATFHKIVPLLYITLNSFSRDCVPKSFLDSLKEQCHQIGAYNLFLSGTLISILSTFNDEGIRAIPFKGPVLTEMIYGNLSLRSFNDLDILVSRNSLAKAIDLLFQQGFSPDIDLNAKQLIKLADKGHHATMIRGNVIIELHWELTGRYFSRPITLETLEPRITQTTFSGCKVHSLSPEDLLIYLCIHGCRHHWHQLDAICCVAKLIHVRPDLDWKLIMHLCDRQGSSRMVALGLLLSNKIAGVKLPEDALEITNNYSQLQKLYPIILERLFPSRSHENIKFGFFQYVGFHHEVMSNHLDWLRYCLRPLLNPTHSDWLWIRLPASLSLIYYLFRPVRLLIKYLRRKSS</sequence>
<gene>
    <name evidence="1" type="ORF">DGMP_11380</name>
</gene>
<dbReference type="EMBL" id="AP024086">
    <property type="protein sequence ID" value="BCL60445.1"/>
    <property type="molecule type" value="Genomic_DNA"/>
</dbReference>
<keyword evidence="2" id="KW-1185">Reference proteome</keyword>
<evidence type="ECO:0008006" key="3">
    <source>
        <dbReference type="Google" id="ProtNLM"/>
    </source>
</evidence>
<name>A0A8D5FGY7_9BACT</name>
<dbReference type="InterPro" id="IPR039498">
    <property type="entry name" value="NTP_transf_5"/>
</dbReference>